<keyword evidence="1" id="KW-0472">Membrane</keyword>
<dbReference type="HOGENOM" id="CLU_1453470_0_0_11"/>
<feature type="transmembrane region" description="Helical" evidence="1">
    <location>
        <begin position="84"/>
        <end position="107"/>
    </location>
</feature>
<dbReference type="AlphaFoldDB" id="E5XMH8"/>
<evidence type="ECO:0000313" key="2">
    <source>
        <dbReference type="EMBL" id="EFV14443.2"/>
    </source>
</evidence>
<name>E5XMH8_SEGRC</name>
<keyword evidence="3" id="KW-1185">Reference proteome</keyword>
<keyword evidence="1" id="KW-1133">Transmembrane helix</keyword>
<proteinExistence type="predicted"/>
<feature type="transmembrane region" description="Helical" evidence="1">
    <location>
        <begin position="145"/>
        <end position="164"/>
    </location>
</feature>
<dbReference type="STRING" id="679197.HMPREF9336_00698"/>
<dbReference type="EMBL" id="ACZI02000003">
    <property type="protein sequence ID" value="EFV14443.2"/>
    <property type="molecule type" value="Genomic_DNA"/>
</dbReference>
<dbReference type="Proteomes" id="UP000004816">
    <property type="component" value="Unassembled WGS sequence"/>
</dbReference>
<reference evidence="2 3" key="1">
    <citation type="journal article" date="2011" name="Stand. Genomic Sci.">
        <title>High quality draft genome sequence of Segniliparus rugosus CDC 945(T)= (ATCC BAA-974(T)).</title>
        <authorList>
            <person name="Earl A.M."/>
            <person name="Desjardins C.A."/>
            <person name="Fitzgerald M.G."/>
            <person name="Arachchi H.M."/>
            <person name="Zeng Q."/>
            <person name="Mehta T."/>
            <person name="Griggs A."/>
            <person name="Birren B.W."/>
            <person name="Toney N.C."/>
            <person name="Carr J."/>
            <person name="Posey J."/>
            <person name="Butler W.R."/>
        </authorList>
    </citation>
    <scope>NUCLEOTIDE SEQUENCE [LARGE SCALE GENOMIC DNA]</scope>
    <source>
        <strain evidence="3">ATCC BAA-974 / DSM 45345 / CCUG 50838 / CIP 108380 / JCM 13579 / CDC 945</strain>
    </source>
</reference>
<keyword evidence="1" id="KW-0812">Transmembrane</keyword>
<evidence type="ECO:0000256" key="1">
    <source>
        <dbReference type="SAM" id="Phobius"/>
    </source>
</evidence>
<gene>
    <name evidence="2" type="ORF">HMPREF9336_00698</name>
</gene>
<protein>
    <submittedName>
        <fullName evidence="2">Uncharacterized protein</fullName>
    </submittedName>
</protein>
<organism evidence="2 3">
    <name type="scientific">Segniliparus rugosus (strain ATCC BAA-974 / DSM 45345 / CCUG 50838 / CIP 108380 / JCM 13579 / CDC 945)</name>
    <dbReference type="NCBI Taxonomy" id="679197"/>
    <lineage>
        <taxon>Bacteria</taxon>
        <taxon>Bacillati</taxon>
        <taxon>Actinomycetota</taxon>
        <taxon>Actinomycetes</taxon>
        <taxon>Mycobacteriales</taxon>
        <taxon>Segniliparaceae</taxon>
        <taxon>Segniliparus</taxon>
    </lineage>
</organism>
<evidence type="ECO:0000313" key="3">
    <source>
        <dbReference type="Proteomes" id="UP000004816"/>
    </source>
</evidence>
<accession>E5XMH8</accession>
<sequence>MSVGFAVSAWAGLVFWHFVAVLAATCAGLAGHMVVTPLIVVFGVPIGYRIGVLAVVAAIFFAMGAATVAAAVKFAFGGRWARGVLAASGALTVLSFLWNVFGPFVVISSRGFDMVWVLSLRSINPVWYFRHWRLTVEDVAGKVDLWATGFAVLTAVAALVLTFLPSANRYVREASSGKTALGPKSA</sequence>
<feature type="transmembrane region" description="Helical" evidence="1">
    <location>
        <begin position="47"/>
        <end position="72"/>
    </location>
</feature>
<comment type="caution">
    <text evidence="2">The sequence shown here is derived from an EMBL/GenBank/DDBJ whole genome shotgun (WGS) entry which is preliminary data.</text>
</comment>